<accession>A0ABZ1E580</accession>
<comment type="subcellular location">
    <subcellularLocation>
        <location evidence="1">Cell envelope</location>
    </subcellularLocation>
</comment>
<feature type="region of interest" description="Disordered" evidence="2">
    <location>
        <begin position="34"/>
        <end position="53"/>
    </location>
</feature>
<protein>
    <submittedName>
        <fullName evidence="4">Heparinase II/III family protein</fullName>
    </submittedName>
</protein>
<gene>
    <name evidence="4" type="ORF">RPE78_06650</name>
</gene>
<dbReference type="Gene3D" id="2.70.98.70">
    <property type="match status" value="1"/>
</dbReference>
<keyword evidence="5" id="KW-1185">Reference proteome</keyword>
<dbReference type="Gene3D" id="1.50.10.100">
    <property type="entry name" value="Chondroitin AC/alginate lyase"/>
    <property type="match status" value="1"/>
</dbReference>
<dbReference type="EMBL" id="CP135443">
    <property type="protein sequence ID" value="WRY34957.1"/>
    <property type="molecule type" value="Genomic_DNA"/>
</dbReference>
<organism evidence="4 5">
    <name type="scientific">Thioclava litoralis</name>
    <dbReference type="NCBI Taxonomy" id="3076557"/>
    <lineage>
        <taxon>Bacteria</taxon>
        <taxon>Pseudomonadati</taxon>
        <taxon>Pseudomonadota</taxon>
        <taxon>Alphaproteobacteria</taxon>
        <taxon>Rhodobacterales</taxon>
        <taxon>Paracoccaceae</taxon>
        <taxon>Thioclava</taxon>
    </lineage>
</organism>
<dbReference type="Pfam" id="PF07940">
    <property type="entry name" value="Hepar_II_III_C"/>
    <property type="match status" value="1"/>
</dbReference>
<dbReference type="RefSeq" id="WP_406721574.1">
    <property type="nucleotide sequence ID" value="NZ_CP135443.1"/>
</dbReference>
<sequence>MAKPTARKPTPSPSGQKRARLAQALNTLAARRAARGAPATGFTSQPEPRTIGSVARGRQLIGGNFLLAGFLIEGRDRSPWDLAMPDPAFEEALHGFGWLDDLAAVGDRTARARAQDWVFGWIDRYGRGTGAGWQPDLTGRRVIRWINNALMILHAQDKPKADAFFAALGAQTTYLAKRWKSAPPGLPRFEALTGLIYAALSLTGMQGHSAQALAGLAAECASQIDIEGGIATRNPEELLEVLTLLNWAKQAIEATGAAPDPAHLAAIERIAPTLRALRHADGGLARFHGGEACNPDRIDQTLVETGIRRGPTGTLAMGFARLHGGGTSLIMDADKPPAGAASTDAHASTLAFELTSRRRPIIVNCGSGAQFGREWHQAGRATPSHSTLALGGYSSSRLGPERSFGRSPHSWLEETPELVWAVRDEDSGQSWMAGHDGYSATHGLTHLRRLSLATDGRLLEGCDSLSAATPQGQKRLQTVLEREKLTGIPYQIRFHLHPEANATLDMGGHAVSIALKSGEIWVFRHDGALKLALDPSVYLEKGRLRPRATQQIVLSGRLLDERCQISWTFTKAQDRSQGTRDLQYGADRDDSDT</sequence>
<dbReference type="InterPro" id="IPR012480">
    <property type="entry name" value="Hepar_II_III_C"/>
</dbReference>
<dbReference type="Proteomes" id="UP001623290">
    <property type="component" value="Chromosome"/>
</dbReference>
<evidence type="ECO:0000259" key="3">
    <source>
        <dbReference type="Pfam" id="PF07940"/>
    </source>
</evidence>
<evidence type="ECO:0000313" key="4">
    <source>
        <dbReference type="EMBL" id="WRY34957.1"/>
    </source>
</evidence>
<dbReference type="InterPro" id="IPR008929">
    <property type="entry name" value="Chondroitin_lyas"/>
</dbReference>
<evidence type="ECO:0000256" key="1">
    <source>
        <dbReference type="ARBA" id="ARBA00004196"/>
    </source>
</evidence>
<feature type="domain" description="Heparinase II/III-like C-terminal" evidence="3">
    <location>
        <begin position="315"/>
        <end position="568"/>
    </location>
</feature>
<evidence type="ECO:0000313" key="5">
    <source>
        <dbReference type="Proteomes" id="UP001623290"/>
    </source>
</evidence>
<name>A0ABZ1E580_9RHOB</name>
<evidence type="ECO:0000256" key="2">
    <source>
        <dbReference type="SAM" id="MobiDB-lite"/>
    </source>
</evidence>
<reference evidence="4 5" key="1">
    <citation type="submission" date="2023-09" db="EMBL/GenBank/DDBJ databases">
        <title>Thioclava shenzhenensis sp. nov., a multidrug resistant bacteria-antagonizing species isolated from coastal seawater.</title>
        <authorList>
            <person name="Long M."/>
        </authorList>
    </citation>
    <scope>NUCLEOTIDE SEQUENCE [LARGE SCALE GENOMIC DNA]</scope>
    <source>
        <strain evidence="4 5">FTW29</strain>
    </source>
</reference>
<proteinExistence type="predicted"/>